<keyword evidence="1" id="KW-0472">Membrane</keyword>
<evidence type="ECO:0008006" key="4">
    <source>
        <dbReference type="Google" id="ProtNLM"/>
    </source>
</evidence>
<accession>A0ABQ4M016</accession>
<dbReference type="Proteomes" id="UP000680638">
    <property type="component" value="Unassembled WGS sequence"/>
</dbReference>
<proteinExistence type="predicted"/>
<organism evidence="2 3">
    <name type="scientific">Paenibacillus cookii</name>
    <dbReference type="NCBI Taxonomy" id="157839"/>
    <lineage>
        <taxon>Bacteria</taxon>
        <taxon>Bacillati</taxon>
        <taxon>Bacillota</taxon>
        <taxon>Bacilli</taxon>
        <taxon>Bacillales</taxon>
        <taxon>Paenibacillaceae</taxon>
        <taxon>Paenibacillus</taxon>
    </lineage>
</organism>
<name>A0ABQ4M016_9BACL</name>
<protein>
    <recommendedName>
        <fullName evidence="4">DUF304 domain-containing protein</fullName>
    </recommendedName>
</protein>
<evidence type="ECO:0000256" key="1">
    <source>
        <dbReference type="SAM" id="Phobius"/>
    </source>
</evidence>
<evidence type="ECO:0000313" key="3">
    <source>
        <dbReference type="Proteomes" id="UP000680638"/>
    </source>
</evidence>
<reference evidence="2 3" key="1">
    <citation type="submission" date="2021-03" db="EMBL/GenBank/DDBJ databases">
        <title>Antimicrobial resistance genes in bacteria isolated from Japanese honey, and their potential for conferring macrolide and lincosamide resistance in the American foulbrood pathogen Paenibacillus larvae.</title>
        <authorList>
            <person name="Okamoto M."/>
            <person name="Kumagai M."/>
            <person name="Kanamori H."/>
            <person name="Takamatsu D."/>
        </authorList>
    </citation>
    <scope>NUCLEOTIDE SEQUENCE [LARGE SCALE GENOMIC DNA]</scope>
    <source>
        <strain evidence="2 3">J21TS3</strain>
    </source>
</reference>
<keyword evidence="1" id="KW-0812">Transmembrane</keyword>
<keyword evidence="3" id="KW-1185">Reference proteome</keyword>
<sequence>MTAQFKGNKMNIALFGLLLLAALTRLLLQWSSDYTWTEGVWNVILMAALVLLSFRFLHVYARYIRIQDGKVTIANVQATRTLEVKDVEKVQIYDHWIRIMMKADRDVFIHLKDLDVPGRVPFMAWVAEHLDIEKD</sequence>
<feature type="transmembrane region" description="Helical" evidence="1">
    <location>
        <begin position="39"/>
        <end position="57"/>
    </location>
</feature>
<dbReference type="EMBL" id="BORW01000023">
    <property type="protein sequence ID" value="GIO68872.1"/>
    <property type="molecule type" value="Genomic_DNA"/>
</dbReference>
<gene>
    <name evidence="2" type="ORF">J21TS3_36930</name>
</gene>
<comment type="caution">
    <text evidence="2">The sequence shown here is derived from an EMBL/GenBank/DDBJ whole genome shotgun (WGS) entry which is preliminary data.</text>
</comment>
<dbReference type="RefSeq" id="WP_156124472.1">
    <property type="nucleotide sequence ID" value="NZ_BORW01000023.1"/>
</dbReference>
<keyword evidence="1" id="KW-1133">Transmembrane helix</keyword>
<evidence type="ECO:0000313" key="2">
    <source>
        <dbReference type="EMBL" id="GIO68872.1"/>
    </source>
</evidence>